<dbReference type="GO" id="GO:0046872">
    <property type="term" value="F:metal ion binding"/>
    <property type="evidence" value="ECO:0007669"/>
    <property type="project" value="UniProtKB-KW"/>
</dbReference>
<evidence type="ECO:0000259" key="26">
    <source>
        <dbReference type="PROSITE" id="PS50011"/>
    </source>
</evidence>
<dbReference type="eggNOG" id="KOG1187">
    <property type="taxonomic scope" value="Eukaryota"/>
</dbReference>
<keyword evidence="5" id="KW-0723">Serine/threonine-protein kinase</keyword>
<evidence type="ECO:0000256" key="1">
    <source>
        <dbReference type="ARBA" id="ARBA00004162"/>
    </source>
</evidence>
<dbReference type="SUPFAM" id="SSF56112">
    <property type="entry name" value="Protein kinase-like (PK-like)"/>
    <property type="match status" value="2"/>
</dbReference>
<keyword evidence="9" id="KW-0812">Transmembrane</keyword>
<dbReference type="EMBL" id="CM000784">
    <property type="protein sequence ID" value="AQK90211.1"/>
    <property type="molecule type" value="Genomic_DNA"/>
</dbReference>
<organism evidence="27">
    <name type="scientific">Zea mays</name>
    <name type="common">Maize</name>
    <dbReference type="NCBI Taxonomy" id="4577"/>
    <lineage>
        <taxon>Eukaryota</taxon>
        <taxon>Viridiplantae</taxon>
        <taxon>Streptophyta</taxon>
        <taxon>Embryophyta</taxon>
        <taxon>Tracheophyta</taxon>
        <taxon>Spermatophyta</taxon>
        <taxon>Magnoliopsida</taxon>
        <taxon>Liliopsida</taxon>
        <taxon>Poales</taxon>
        <taxon>Poaceae</taxon>
        <taxon>PACMAD clade</taxon>
        <taxon>Panicoideae</taxon>
        <taxon>Andropogonodae</taxon>
        <taxon>Andropogoneae</taxon>
        <taxon>Tripsacinae</taxon>
        <taxon>Zea</taxon>
    </lineage>
</organism>
<dbReference type="GO" id="GO:0005886">
    <property type="term" value="C:plasma membrane"/>
    <property type="evidence" value="ECO:0007669"/>
    <property type="project" value="UniProtKB-SubCell"/>
</dbReference>
<dbReference type="GO" id="GO:0030247">
    <property type="term" value="F:polysaccharide binding"/>
    <property type="evidence" value="ECO:0007669"/>
    <property type="project" value="InterPro"/>
</dbReference>
<dbReference type="STRING" id="4577.A0A1D6FE13"/>
<dbReference type="PaxDb" id="4577-GRMZM2G172386_P01"/>
<dbReference type="FunFam" id="3.30.200.20:FF:000178">
    <property type="entry name" value="serine/threonine-protein kinase PBS1-like"/>
    <property type="match status" value="1"/>
</dbReference>
<evidence type="ECO:0000256" key="20">
    <source>
        <dbReference type="ARBA" id="ARBA00048679"/>
    </source>
</evidence>
<keyword evidence="6" id="KW-0597">Phosphoprotein</keyword>
<evidence type="ECO:0000256" key="5">
    <source>
        <dbReference type="ARBA" id="ARBA00022527"/>
    </source>
</evidence>
<accession>A0A1D6FE13</accession>
<name>A0A1D6FE13_MAIZE</name>
<keyword evidence="10 25" id="KW-0732">Signal</keyword>
<evidence type="ECO:0000256" key="6">
    <source>
        <dbReference type="ARBA" id="ARBA00022553"/>
    </source>
</evidence>
<keyword evidence="18" id="KW-0325">Glycoprotein</keyword>
<evidence type="ECO:0000256" key="14">
    <source>
        <dbReference type="ARBA" id="ARBA00022840"/>
    </source>
</evidence>
<dbReference type="Gene3D" id="3.30.200.20">
    <property type="entry name" value="Phosphorylase Kinase, domain 1"/>
    <property type="match status" value="1"/>
</dbReference>
<keyword evidence="4" id="KW-1003">Cell membrane</keyword>
<feature type="region of interest" description="Disordered" evidence="24">
    <location>
        <begin position="74"/>
        <end position="93"/>
    </location>
</feature>
<evidence type="ECO:0000313" key="27">
    <source>
        <dbReference type="EMBL" id="AQK90211.1"/>
    </source>
</evidence>
<dbReference type="PANTHER" id="PTHR27009">
    <property type="entry name" value="RUST RESISTANCE KINASE LR10-RELATED"/>
    <property type="match status" value="1"/>
</dbReference>
<feature type="active site" description="Proton acceptor" evidence="21">
    <location>
        <position position="295"/>
    </location>
</feature>
<dbReference type="InterPro" id="IPR000719">
    <property type="entry name" value="Prot_kinase_dom"/>
</dbReference>
<evidence type="ECO:0000256" key="12">
    <source>
        <dbReference type="ARBA" id="ARBA00022741"/>
    </source>
</evidence>
<dbReference type="AlphaFoldDB" id="A0A1D6FE13"/>
<feature type="domain" description="Protein kinase" evidence="26">
    <location>
        <begin position="484"/>
        <end position="826"/>
    </location>
</feature>
<keyword evidence="11" id="KW-0677">Repeat</keyword>
<dbReference type="PROSITE" id="PS00107">
    <property type="entry name" value="PROTEIN_KINASE_ATP"/>
    <property type="match status" value="1"/>
</dbReference>
<dbReference type="FunFam" id="1.10.510.10:FF:000358">
    <property type="entry name" value="Putative leucine-rich repeat receptor-like serine/threonine-protein kinase"/>
    <property type="match status" value="1"/>
</dbReference>
<evidence type="ECO:0000256" key="17">
    <source>
        <dbReference type="ARBA" id="ARBA00023170"/>
    </source>
</evidence>
<evidence type="ECO:0000256" key="23">
    <source>
        <dbReference type="PROSITE-ProRule" id="PRU10141"/>
    </source>
</evidence>
<evidence type="ECO:0000256" key="2">
    <source>
        <dbReference type="ARBA" id="ARBA00004479"/>
    </source>
</evidence>
<feature type="signal peptide" evidence="25">
    <location>
        <begin position="1"/>
        <end position="24"/>
    </location>
</feature>
<dbReference type="InterPro" id="IPR017441">
    <property type="entry name" value="Protein_kinase_ATP_BS"/>
</dbReference>
<evidence type="ECO:0000256" key="8">
    <source>
        <dbReference type="ARBA" id="ARBA00022679"/>
    </source>
</evidence>
<keyword evidence="13 27" id="KW-0418">Kinase</keyword>
<feature type="compositionally biased region" description="Low complexity" evidence="24">
    <location>
        <begin position="851"/>
        <end position="866"/>
    </location>
</feature>
<evidence type="ECO:0000256" key="24">
    <source>
        <dbReference type="SAM" id="MobiDB-lite"/>
    </source>
</evidence>
<feature type="binding site" evidence="23">
    <location>
        <position position="199"/>
    </location>
    <ligand>
        <name>ATP</name>
        <dbReference type="ChEBI" id="CHEBI:30616"/>
    </ligand>
</feature>
<feature type="binding site" evidence="22">
    <location>
        <position position="300"/>
    </location>
    <ligand>
        <name>Mg(2+)</name>
        <dbReference type="ChEBI" id="CHEBI:18420"/>
    </ligand>
</feature>
<evidence type="ECO:0000256" key="13">
    <source>
        <dbReference type="ARBA" id="ARBA00022777"/>
    </source>
</evidence>
<keyword evidence="14 23" id="KW-0067">ATP-binding</keyword>
<dbReference type="Gene3D" id="1.10.510.10">
    <property type="entry name" value="Transferase(Phosphotransferase) domain 1"/>
    <property type="match status" value="2"/>
</dbReference>
<dbReference type="SMR" id="A0A1D6FE13"/>
<keyword evidence="17 27" id="KW-0675">Receptor</keyword>
<evidence type="ECO:0000256" key="7">
    <source>
        <dbReference type="ARBA" id="ARBA00022614"/>
    </source>
</evidence>
<evidence type="ECO:0000256" key="11">
    <source>
        <dbReference type="ARBA" id="ARBA00022737"/>
    </source>
</evidence>
<proteinExistence type="predicted"/>
<keyword evidence="7" id="KW-0433">Leucine-rich repeat</keyword>
<dbReference type="EC" id="2.7.11.1" evidence="3"/>
<dbReference type="InterPro" id="IPR025287">
    <property type="entry name" value="WAK_GUB"/>
</dbReference>
<feature type="region of interest" description="Disordered" evidence="24">
    <location>
        <begin position="851"/>
        <end position="870"/>
    </location>
</feature>
<protein>
    <recommendedName>
        <fullName evidence="3">non-specific serine/threonine protein kinase</fullName>
        <ecNumber evidence="3">2.7.11.1</ecNumber>
    </recommendedName>
</protein>
<evidence type="ECO:0000256" key="16">
    <source>
        <dbReference type="ARBA" id="ARBA00023136"/>
    </source>
</evidence>
<evidence type="ECO:0000256" key="21">
    <source>
        <dbReference type="PIRSR" id="PIRSR000615-1"/>
    </source>
</evidence>
<evidence type="ECO:0000256" key="10">
    <source>
        <dbReference type="ARBA" id="ARBA00022729"/>
    </source>
</evidence>
<dbReference type="Pfam" id="PF13947">
    <property type="entry name" value="GUB_WAK_bind"/>
    <property type="match status" value="1"/>
</dbReference>
<evidence type="ECO:0000256" key="15">
    <source>
        <dbReference type="ARBA" id="ARBA00022989"/>
    </source>
</evidence>
<evidence type="ECO:0000256" key="22">
    <source>
        <dbReference type="PIRSR" id="PIRSR000615-3"/>
    </source>
</evidence>
<dbReference type="InterPro" id="IPR008271">
    <property type="entry name" value="Ser/Thr_kinase_AS"/>
</dbReference>
<evidence type="ECO:0000256" key="18">
    <source>
        <dbReference type="ARBA" id="ARBA00023180"/>
    </source>
</evidence>
<dbReference type="PROSITE" id="PS00108">
    <property type="entry name" value="PROTEIN_KINASE_ST"/>
    <property type="match status" value="1"/>
</dbReference>
<keyword evidence="8" id="KW-0808">Transferase</keyword>
<comment type="subcellular location">
    <subcellularLocation>
        <location evidence="1">Cell membrane</location>
        <topology evidence="1">Single-pass membrane protein</topology>
    </subcellularLocation>
    <subcellularLocation>
        <location evidence="2">Membrane</location>
        <topology evidence="2">Single-pass type I membrane protein</topology>
    </subcellularLocation>
</comment>
<dbReference type="PROSITE" id="PS50011">
    <property type="entry name" value="PROTEIN_KINASE_DOM"/>
    <property type="match status" value="2"/>
</dbReference>
<dbReference type="GO" id="GO:0005524">
    <property type="term" value="F:ATP binding"/>
    <property type="evidence" value="ECO:0007669"/>
    <property type="project" value="UniProtKB-UniRule"/>
</dbReference>
<keyword evidence="16" id="KW-0472">Membrane</keyword>
<evidence type="ECO:0000256" key="25">
    <source>
        <dbReference type="SAM" id="SignalP"/>
    </source>
</evidence>
<feature type="chain" id="PRO_5010804070" description="non-specific serine/threonine protein kinase" evidence="25">
    <location>
        <begin position="25"/>
        <end position="881"/>
    </location>
</feature>
<keyword evidence="15" id="KW-1133">Transmembrane helix</keyword>
<comment type="catalytic activity">
    <reaction evidence="20">
        <text>L-seryl-[protein] + ATP = O-phospho-L-seryl-[protein] + ADP + H(+)</text>
        <dbReference type="Rhea" id="RHEA:17989"/>
        <dbReference type="Rhea" id="RHEA-COMP:9863"/>
        <dbReference type="Rhea" id="RHEA-COMP:11604"/>
        <dbReference type="ChEBI" id="CHEBI:15378"/>
        <dbReference type="ChEBI" id="CHEBI:29999"/>
        <dbReference type="ChEBI" id="CHEBI:30616"/>
        <dbReference type="ChEBI" id="CHEBI:83421"/>
        <dbReference type="ChEBI" id="CHEBI:456216"/>
        <dbReference type="EC" id="2.7.11.1"/>
    </reaction>
</comment>
<feature type="domain" description="Protein kinase" evidence="26">
    <location>
        <begin position="171"/>
        <end position="425"/>
    </location>
</feature>
<gene>
    <name evidence="27" type="ORF">ZEAMMB73_Zm00001d008586</name>
</gene>
<sequence length="881" mass="97342">MQTAVVVVAALLLHLSALPRLGLATATADTNQTSGNDTSCTSARCGNLSVTYPFSLAGVQPIYCGFPSVLPDDMRRRQPHLPQQDVQGSPLQRPPHILRQQPTVALSCTASLILACLGWMMYRQKRKEEQITSASNQKYKSYESNIKEILQGYGSLVPKRYKYSELKKITGSFKDKLGEGSYGTVFKGQLEDGRKVAVKLLKGSKGNGEEFVNEVVSIRRTSHVNIVSLLGFCVHGHKRAIVYEYMANGSLEKYIQSEETRMAIGWEKLREIAAGIARGLEYLHRGCSTQIIHFDIKPNNILLDEDFSPKIADFGLAKLCHLKDSALSMAEARGTIGFIAPEVFSRGFGVVSTKSDVYSYGMMLLEMVGGRKNLTESTENSSQEYFPNWVHDRLVKDLQSHEVTCKTEEIAKQMTLVGLCSTTTTTGGAPNTAAPCAPAWCGDLAISYPFWLAGTHPPKCGYDQGFEVTCDKAKAYLKNSTCTYQIQSIFYAMNLLRVAIVGLLSLDDGTCNVDKFVNASFVPSPAFEIEPQQNQELFFVYDCNLRAPQLPRSWTPLRCGNNGSFTWLSGQYRPEDSSMALPGNCNVAMIPVVAYEGATAADYQRLVEGGFFLSYYLTDTEDHYYYGQCQACSYRAGHGQCRTIVSDDGFQCYCSDGVYSTTACGTKRANWKTTIVDKDFCPKIADFGLAKLCHSKDSKLSSVTDARGTIGFIAPEVHSRTFGVVSTKSDVYSYGMMLLEMVGGRKNVKSVVENSSEKYFPHWIHDHFAQEGGSSQGYGGGVTGEVEETARKMTLIGLWCIQILPVHRPTITKVLEMFERDLHKRLDMPPKQNFSQILEDSAVYNLNTESMMSPSSSSMETQGSSEGLKAEEMKCVNSNVI</sequence>
<evidence type="ECO:0000256" key="4">
    <source>
        <dbReference type="ARBA" id="ARBA00022475"/>
    </source>
</evidence>
<dbReference type="GO" id="GO:0004674">
    <property type="term" value="F:protein serine/threonine kinase activity"/>
    <property type="evidence" value="ECO:0007669"/>
    <property type="project" value="UniProtKB-KW"/>
</dbReference>
<evidence type="ECO:0000256" key="3">
    <source>
        <dbReference type="ARBA" id="ARBA00012513"/>
    </source>
</evidence>
<dbReference type="InterPro" id="IPR045874">
    <property type="entry name" value="LRK10/LRL21-25-like"/>
</dbReference>
<dbReference type="InParanoid" id="A0A1D6FE13"/>
<dbReference type="SMART" id="SM00220">
    <property type="entry name" value="S_TKc"/>
    <property type="match status" value="1"/>
</dbReference>
<keyword evidence="12 23" id="KW-0547">Nucleotide-binding</keyword>
<evidence type="ECO:0000256" key="9">
    <source>
        <dbReference type="ARBA" id="ARBA00022692"/>
    </source>
</evidence>
<feature type="binding site" evidence="22">
    <location>
        <position position="313"/>
    </location>
    <ligand>
        <name>Mg(2+)</name>
        <dbReference type="ChEBI" id="CHEBI:18420"/>
    </ligand>
</feature>
<dbReference type="Pfam" id="PF00069">
    <property type="entry name" value="Pkinase"/>
    <property type="match status" value="2"/>
</dbReference>
<reference evidence="27" key="1">
    <citation type="submission" date="2015-12" db="EMBL/GenBank/DDBJ databases">
        <title>Update maize B73 reference genome by single molecule sequencing technologies.</title>
        <authorList>
            <consortium name="Maize Genome Sequencing Project"/>
            <person name="Ware D."/>
        </authorList>
    </citation>
    <scope>NUCLEOTIDE SEQUENCE</scope>
    <source>
        <tissue evidence="27">Seedling</tissue>
    </source>
</reference>
<evidence type="ECO:0000256" key="19">
    <source>
        <dbReference type="ARBA" id="ARBA00047899"/>
    </source>
</evidence>
<keyword evidence="22" id="KW-0479">Metal-binding</keyword>
<keyword evidence="22" id="KW-0460">Magnesium</keyword>
<dbReference type="InterPro" id="IPR011009">
    <property type="entry name" value="Kinase-like_dom_sf"/>
</dbReference>
<comment type="catalytic activity">
    <reaction evidence="19">
        <text>L-threonyl-[protein] + ATP = O-phospho-L-threonyl-[protein] + ADP + H(+)</text>
        <dbReference type="Rhea" id="RHEA:46608"/>
        <dbReference type="Rhea" id="RHEA-COMP:11060"/>
        <dbReference type="Rhea" id="RHEA-COMP:11605"/>
        <dbReference type="ChEBI" id="CHEBI:15378"/>
        <dbReference type="ChEBI" id="CHEBI:30013"/>
        <dbReference type="ChEBI" id="CHEBI:30616"/>
        <dbReference type="ChEBI" id="CHEBI:61977"/>
        <dbReference type="ChEBI" id="CHEBI:456216"/>
        <dbReference type="EC" id="2.7.11.1"/>
    </reaction>
</comment>